<dbReference type="SMART" id="SM00240">
    <property type="entry name" value="FHA"/>
    <property type="match status" value="1"/>
</dbReference>
<dbReference type="EMBL" id="FOMX01000008">
    <property type="protein sequence ID" value="SFE08515.1"/>
    <property type="molecule type" value="Genomic_DNA"/>
</dbReference>
<feature type="domain" description="FHA" evidence="2">
    <location>
        <begin position="32"/>
        <end position="81"/>
    </location>
</feature>
<evidence type="ECO:0000313" key="4">
    <source>
        <dbReference type="Proteomes" id="UP000199400"/>
    </source>
</evidence>
<keyword evidence="1" id="KW-0472">Membrane</keyword>
<dbReference type="Proteomes" id="UP000199400">
    <property type="component" value="Unassembled WGS sequence"/>
</dbReference>
<feature type="transmembrane region" description="Helical" evidence="1">
    <location>
        <begin position="136"/>
        <end position="156"/>
    </location>
</feature>
<evidence type="ECO:0000256" key="1">
    <source>
        <dbReference type="SAM" id="Phobius"/>
    </source>
</evidence>
<name>A0A1I1XMC0_9BACT</name>
<keyword evidence="1" id="KW-1133">Transmembrane helix</keyword>
<accession>A0A1I1XMC0</accession>
<dbReference type="CDD" id="cd00060">
    <property type="entry name" value="FHA"/>
    <property type="match status" value="1"/>
</dbReference>
<dbReference type="InterPro" id="IPR000253">
    <property type="entry name" value="FHA_dom"/>
</dbReference>
<dbReference type="InterPro" id="IPR008984">
    <property type="entry name" value="SMAD_FHA_dom_sf"/>
</dbReference>
<dbReference type="PROSITE" id="PS50006">
    <property type="entry name" value="FHA_DOMAIN"/>
    <property type="match status" value="1"/>
</dbReference>
<dbReference type="STRING" id="54.SAMN02745121_02957"/>
<evidence type="ECO:0000259" key="2">
    <source>
        <dbReference type="PROSITE" id="PS50006"/>
    </source>
</evidence>
<proteinExistence type="predicted"/>
<protein>
    <submittedName>
        <fullName evidence="3">FHA domain-containing protein</fullName>
    </submittedName>
</protein>
<dbReference type="SUPFAM" id="SSF49879">
    <property type="entry name" value="SMAD/FHA domain"/>
    <property type="match status" value="1"/>
</dbReference>
<organism evidence="3 4">
    <name type="scientific">Nannocystis exedens</name>
    <dbReference type="NCBI Taxonomy" id="54"/>
    <lineage>
        <taxon>Bacteria</taxon>
        <taxon>Pseudomonadati</taxon>
        <taxon>Myxococcota</taxon>
        <taxon>Polyangia</taxon>
        <taxon>Nannocystales</taxon>
        <taxon>Nannocystaceae</taxon>
        <taxon>Nannocystis</taxon>
    </lineage>
</organism>
<dbReference type="AlphaFoldDB" id="A0A1I1XMC0"/>
<keyword evidence="1" id="KW-0812">Transmembrane</keyword>
<gene>
    <name evidence="3" type="ORF">SAMN02745121_02957</name>
</gene>
<dbReference type="Pfam" id="PF00498">
    <property type="entry name" value="FHA"/>
    <property type="match status" value="1"/>
</dbReference>
<keyword evidence="4" id="KW-1185">Reference proteome</keyword>
<dbReference type="OrthoDB" id="5498906at2"/>
<dbReference type="Gene3D" id="2.60.200.20">
    <property type="match status" value="1"/>
</dbReference>
<evidence type="ECO:0000313" key="3">
    <source>
        <dbReference type="EMBL" id="SFE08515.1"/>
    </source>
</evidence>
<sequence>MVRGVGREPEIFVREESGPGRGRTHALAPGRAVIGRDPGATVMLAGDDVSRVHAALDVTPEGLTVTDLGSKNGVYRDGAALVGATPLAHGDVIVVGGISLRVHHPGAQVDAALRRGGEVTVTRVRQVAPAEPGESLLLPAAATLGFAALVAALLLWQQ</sequence>
<reference evidence="4" key="1">
    <citation type="submission" date="2016-10" db="EMBL/GenBank/DDBJ databases">
        <authorList>
            <person name="Varghese N."/>
            <person name="Submissions S."/>
        </authorList>
    </citation>
    <scope>NUCLEOTIDE SEQUENCE [LARGE SCALE GENOMIC DNA]</scope>
    <source>
        <strain evidence="4">ATCC 25963</strain>
    </source>
</reference>